<dbReference type="AlphaFoldDB" id="A0A1S8N5I1"/>
<comment type="caution">
    <text evidence="2">The sequence shown here is derived from an EMBL/GenBank/DDBJ whole genome shotgun (WGS) entry which is preliminary data.</text>
</comment>
<keyword evidence="1" id="KW-1133">Transmembrane helix</keyword>
<accession>A0A1S8N5I1</accession>
<dbReference type="Proteomes" id="UP000191154">
    <property type="component" value="Unassembled WGS sequence"/>
</dbReference>
<protein>
    <submittedName>
        <fullName evidence="2">Uncharacterized protein</fullName>
    </submittedName>
</protein>
<dbReference type="RefSeq" id="WP_242949924.1">
    <property type="nucleotide sequence ID" value="NZ_LZYZ01000004.1"/>
</dbReference>
<evidence type="ECO:0000313" key="3">
    <source>
        <dbReference type="Proteomes" id="UP000191154"/>
    </source>
</evidence>
<gene>
    <name evidence="2" type="ORF">CLOSAC_21070</name>
</gene>
<dbReference type="EMBL" id="LZYZ01000004">
    <property type="protein sequence ID" value="OOM11680.1"/>
    <property type="molecule type" value="Genomic_DNA"/>
</dbReference>
<sequence length="181" mass="20898">MKRIKKYILVILLIIITLTVIIIISAIMMDTVTIQHVTKNIETVEGAKEPLSTTTSEIYCKYIDGESYGDWLVVGKDGVLFERDKKTLEQVVIIGNVPKKMNPYISLSIFVFKGKYLGEQRIRMPDNDQIYNRKTFESDDWFIKYPIKRGFNGFGPKDGFSLADIIHAQEAYDYKLEKDDK</sequence>
<keyword evidence="1" id="KW-0472">Membrane</keyword>
<keyword evidence="1" id="KW-0812">Transmembrane</keyword>
<organism evidence="2 3">
    <name type="scientific">Clostridium saccharobutylicum</name>
    <dbReference type="NCBI Taxonomy" id="169679"/>
    <lineage>
        <taxon>Bacteria</taxon>
        <taxon>Bacillati</taxon>
        <taxon>Bacillota</taxon>
        <taxon>Clostridia</taxon>
        <taxon>Eubacteriales</taxon>
        <taxon>Clostridiaceae</taxon>
        <taxon>Clostridium</taxon>
    </lineage>
</organism>
<evidence type="ECO:0000256" key="1">
    <source>
        <dbReference type="SAM" id="Phobius"/>
    </source>
</evidence>
<proteinExistence type="predicted"/>
<reference evidence="2 3" key="1">
    <citation type="submission" date="2016-05" db="EMBL/GenBank/DDBJ databases">
        <title>Microbial solvent formation.</title>
        <authorList>
            <person name="Poehlein A."/>
            <person name="Montoya Solano J.D."/>
            <person name="Flitsch S."/>
            <person name="Krabben P."/>
            <person name="Duerre P."/>
            <person name="Daniel R."/>
        </authorList>
    </citation>
    <scope>NUCLEOTIDE SEQUENCE [LARGE SCALE GENOMIC DNA]</scope>
    <source>
        <strain evidence="2 3">L1-8</strain>
    </source>
</reference>
<evidence type="ECO:0000313" key="2">
    <source>
        <dbReference type="EMBL" id="OOM11680.1"/>
    </source>
</evidence>
<name>A0A1S8N5I1_CLOSA</name>
<feature type="transmembrane region" description="Helical" evidence="1">
    <location>
        <begin position="7"/>
        <end position="29"/>
    </location>
</feature>